<dbReference type="AlphaFoldDB" id="Q9SYJ5"/>
<reference evidence="3" key="5">
    <citation type="submission" date="2000-03" db="EMBL/GenBank/DDBJ databases">
        <authorList>
            <person name="Spiegel L.A."/>
            <person name="Huang E.N."/>
            <person name="Nascimento L.U."/>
            <person name="de la Bastide M."/>
            <person name="Vil D.M."/>
            <person name="Preston R.R."/>
            <person name="Matero A."/>
            <person name="Shah R."/>
            <person name="O'Shaughnessy A."/>
            <person name="Rodriguez M."/>
            <person name="Shekher M."/>
            <person name="Schutz K."/>
            <person name="See L.H."/>
            <person name="Swaby I."/>
            <person name="Habermann K."/>
            <person name="Dedhia N.N."/>
            <person name="Mewes H.W."/>
            <person name="Lemcke K."/>
            <person name="Mayer K.F.X."/>
        </authorList>
    </citation>
    <scope>NUCLEOTIDE SEQUENCE</scope>
</reference>
<reference evidence="3" key="4">
    <citation type="submission" date="2000-03" db="EMBL/GenBank/DDBJ databases">
        <authorList>
            <person name="EU Arabidopsis sequencing project"/>
        </authorList>
    </citation>
    <scope>NUCLEOTIDE SEQUENCE</scope>
</reference>
<reference evidence="2" key="2">
    <citation type="submission" date="1999-03" db="EMBL/GenBank/DDBJ databases">
        <title>Arabidopsis thaliana BAC T7B11 from chromosome IV near 10 cM.</title>
        <authorList>
            <person name="Huang E.N."/>
            <person name="Nascimento L."/>
            <person name="de la Bastide M."/>
            <person name="Habermann K."/>
            <person name="Vil M.D."/>
            <person name="Preston R.R."/>
            <person name="Spiegel L.A."/>
            <person name="See L.H."/>
            <person name="Shah R."/>
            <person name="Matero A."/>
            <person name="O'Shaughnessy A."/>
            <person name="Rodriguez M."/>
            <person name="Shekher M."/>
            <person name="Swaby I."/>
            <person name="Schutz K."/>
            <person name="Parnell L.D."/>
            <person name="Dedhia N.N."/>
            <person name="McCombie W.R."/>
        </authorList>
    </citation>
    <scope>NUCLEOTIDE SEQUENCE</scope>
</reference>
<dbReference type="InterPro" id="IPR001005">
    <property type="entry name" value="SANT/Myb"/>
</dbReference>
<gene>
    <name evidence="2" type="primary">T7B11.25</name>
    <name evidence="3" type="ordered locus">At4g01980</name>
</gene>
<dbReference type="PANTHER" id="PTHR45023">
    <property type="match status" value="1"/>
</dbReference>
<dbReference type="PROSITE" id="PS50090">
    <property type="entry name" value="MYB_LIKE"/>
    <property type="match status" value="1"/>
</dbReference>
<dbReference type="Pfam" id="PF14303">
    <property type="entry name" value="NAM-associated"/>
    <property type="match status" value="1"/>
</dbReference>
<evidence type="ECO:0000259" key="1">
    <source>
        <dbReference type="PROSITE" id="PS50090"/>
    </source>
</evidence>
<reference evidence="2" key="3">
    <citation type="submission" date="1999-04" db="EMBL/GenBank/DDBJ databases">
        <authorList>
            <person name="Parnell L.D."/>
        </authorList>
    </citation>
    <scope>NUCLEOTIDE SEQUENCE</scope>
</reference>
<dbReference type="InterPro" id="IPR029466">
    <property type="entry name" value="NAM-associated_C"/>
</dbReference>
<dbReference type="PANTHER" id="PTHR45023:SF4">
    <property type="entry name" value="GLYCINE-RICH PROTEIN-RELATED"/>
    <property type="match status" value="1"/>
</dbReference>
<evidence type="ECO:0000313" key="2">
    <source>
        <dbReference type="EMBL" id="AAD22660.1"/>
    </source>
</evidence>
<organism evidence="2">
    <name type="scientific">Arabidopsis thaliana</name>
    <name type="common">Mouse-ear cress</name>
    <dbReference type="NCBI Taxonomy" id="3702"/>
    <lineage>
        <taxon>Eukaryota</taxon>
        <taxon>Viridiplantae</taxon>
        <taxon>Streptophyta</taxon>
        <taxon>Embryophyta</taxon>
        <taxon>Tracheophyta</taxon>
        <taxon>Spermatophyta</taxon>
        <taxon>Magnoliopsida</taxon>
        <taxon>eudicotyledons</taxon>
        <taxon>Gunneridae</taxon>
        <taxon>Pentapetalae</taxon>
        <taxon>rosids</taxon>
        <taxon>malvids</taxon>
        <taxon>Brassicales</taxon>
        <taxon>Brassicaceae</taxon>
        <taxon>Camelineae</taxon>
        <taxon>Arabidopsis</taxon>
    </lineage>
</organism>
<dbReference type="EMBL" id="AL161493">
    <property type="protein sequence ID" value="CAB80691.1"/>
    <property type="molecule type" value="Genomic_DNA"/>
</dbReference>
<name>Q9SYJ5_ARATH</name>
<protein>
    <submittedName>
        <fullName evidence="3">Uncharacterized protein AT4g01980</fullName>
    </submittedName>
    <submittedName>
        <fullName evidence="2">Uncharacterized protein T7B11.25</fullName>
    </submittedName>
</protein>
<evidence type="ECO:0000313" key="3">
    <source>
        <dbReference type="EMBL" id="CAB80691.1"/>
    </source>
</evidence>
<dbReference type="ExpressionAtlas" id="Q9SYJ5">
    <property type="expression patterns" value="baseline and differential"/>
</dbReference>
<feature type="domain" description="Myb-like" evidence="1">
    <location>
        <begin position="57"/>
        <end position="128"/>
    </location>
</feature>
<dbReference type="Gene3D" id="1.10.10.60">
    <property type="entry name" value="Homeodomain-like"/>
    <property type="match status" value="1"/>
</dbReference>
<accession>Q9SYJ5</accession>
<proteinExistence type="predicted"/>
<reference key="1">
    <citation type="journal article" date="1999" name="Nature">
        <title>Sequence and analysis of chromosome 4 of the plant Arabidopsis thaliana.</title>
        <authorList>
            <consortium name="EU"/>
            <consortium name="CSHL and WU Arabidopsis Sequencing Project"/>
            <person name="Mayer K."/>
            <person name="Schuller C."/>
            <person name="Wambutt R."/>
            <person name="Murphy G."/>
            <person name="Volckaert G."/>
            <person name="Pohl T."/>
            <person name="Dusterhoft A."/>
            <person name="Stiekema W."/>
            <person name="Entian K.D."/>
            <person name="Terryn N."/>
            <person name="Harris B."/>
            <person name="Ansorge W."/>
            <person name="Brandt P."/>
            <person name="Grivell L."/>
            <person name="Rieger M."/>
            <person name="Weichselgartner M."/>
            <person name="de Simone V."/>
            <person name="Obermaier B."/>
            <person name="Mache R."/>
            <person name="Muller M."/>
            <person name="Kreis M."/>
            <person name="Delseny M."/>
            <person name="Puigdomenech P."/>
            <person name="Watson M."/>
            <person name="Schmidtheini T."/>
            <person name="Reichert B."/>
            <person name="Portatelle D."/>
            <person name="Perez-Alonso M."/>
            <person name="Boutry M."/>
            <person name="Bancroft I."/>
            <person name="Vos P."/>
            <person name="Hoheisel J."/>
            <person name="Zimmermann W."/>
            <person name="Wedler H."/>
            <person name="Ridley P."/>
            <person name="Langham S.A."/>
            <person name="McCullagh B."/>
            <person name="Bilham L."/>
            <person name="Robben J."/>
            <person name="Van der Schueren J."/>
            <person name="Grymonprez B."/>
            <person name="Chuang Y.J."/>
            <person name="Vandenbussche F."/>
            <person name="Braeken M."/>
            <person name="Weltjens I."/>
            <person name="Voet M."/>
            <person name="Bastiaens I."/>
            <person name="Aert R."/>
            <person name="Defoor E."/>
            <person name="Weitzenegger T."/>
            <person name="Bothe G."/>
            <person name="Ramsperger U."/>
            <person name="Hilbert H."/>
            <person name="Braun M."/>
            <person name="Holzer E."/>
            <person name="Brandt A."/>
            <person name="Peters S."/>
            <person name="van Staveren M."/>
            <person name="Dirske W."/>
            <person name="Mooijman P."/>
            <person name="Klein Lankhorst R."/>
            <person name="Rose M."/>
            <person name="Hauf J."/>
            <person name="Kotter P."/>
            <person name="Berneiser S."/>
            <person name="Hempel S."/>
            <person name="Feldpausch M."/>
            <person name="Lamberth S."/>
            <person name="Van den Daele H."/>
            <person name="De Keyser A."/>
            <person name="Buysshaert C."/>
            <person name="Gielen J."/>
            <person name="Villarroel R."/>
            <person name="De Clercq R."/>
            <person name="Van Montagu M."/>
            <person name="Rogers J."/>
            <person name="Cronin A."/>
            <person name="Quail M."/>
            <person name="Bray-Allen S."/>
            <person name="Clark L."/>
            <person name="Doggett J."/>
            <person name="Hall S."/>
            <person name="Kay M."/>
            <person name="Lennard N."/>
            <person name="McLay K."/>
            <person name="Mayes R."/>
            <person name="Pettett A."/>
            <person name="Rajandream M.A."/>
            <person name="Lyne M."/>
            <person name="Benes V."/>
            <person name="Rechmann S."/>
            <person name="Borkova D."/>
            <person name="Blocker H."/>
            <person name="Scharfe M."/>
            <person name="Grimm M."/>
            <person name="Lohnert T.H."/>
            <person name="Dose S."/>
            <person name="de Haan M."/>
            <person name="Maarse A."/>
            <person name="Schafer M."/>
            <person name="Muller-Auer S."/>
            <person name="Gabel C."/>
            <person name="Fuchs M."/>
            <person name="Fartmann B."/>
            <person name="Granderath K."/>
            <person name="Dauner D."/>
            <person name="Herzl A."/>
            <person name="Neumann S."/>
            <person name="Argiriou A."/>
            <person name="Vitale D."/>
            <person name="Liguori R."/>
            <person name="Piravandi E."/>
            <person name="Massenet O."/>
            <person name="Quigley F."/>
            <person name="Clabauld G."/>
            <person name="Mundlein A."/>
            <person name="Felber R."/>
            <person name="Schnabl S."/>
            <person name="Hiller R."/>
            <person name="Schmidt W."/>
            <person name="Lecharny A."/>
            <person name="Aubourg S."/>
            <person name="Chefdor F."/>
            <person name="Cooke R."/>
            <person name="Berger C."/>
            <person name="Montfort A."/>
            <person name="Casacuberta E."/>
            <person name="Gibbons T."/>
            <person name="Weber N."/>
            <person name="Vandenbol M."/>
            <person name="Bargues M."/>
            <person name="Terol J."/>
            <person name="Torres A."/>
            <person name="Perez-Perez A."/>
            <person name="Purnelle B."/>
            <person name="Bent E."/>
            <person name="Johnson S."/>
            <person name="Tacon D."/>
            <person name="Jesse T."/>
            <person name="Heijnen L."/>
            <person name="Schwarz S."/>
            <person name="Scholler P."/>
            <person name="Heber S."/>
            <person name="Francs P."/>
            <person name="Bielke C."/>
            <person name="Frishman D."/>
            <person name="Haase D."/>
            <person name="Lemcke K."/>
            <person name="Mewes H.W."/>
            <person name="Stocker S."/>
            <person name="Zaccaria P."/>
            <person name="Bevan M."/>
            <person name="Wilson R.K."/>
            <person name="de la Bastide M."/>
            <person name="Habermann K."/>
            <person name="Parnell L."/>
            <person name="Dedhia N."/>
            <person name="Gnoj L."/>
            <person name="Schutz K."/>
            <person name="Huang E."/>
            <person name="Spiegel L."/>
            <person name="Sehkon M."/>
            <person name="Murray J."/>
            <person name="Sheet P."/>
            <person name="Cordes M."/>
            <person name="Abu-Threideh J."/>
            <person name="Stoneking T."/>
            <person name="Kalicki J."/>
            <person name="Graves T."/>
            <person name="Harmon G."/>
            <person name="Edwards J."/>
            <person name="Latreille P."/>
            <person name="Courtney L."/>
            <person name="Cloud J."/>
            <person name="Abbott A."/>
            <person name="Scott K."/>
            <person name="Johnson D."/>
            <person name="Minx P."/>
            <person name="Bentley D."/>
            <person name="Fulton B."/>
            <person name="Miller N."/>
            <person name="Greco T."/>
            <person name="Kemp K."/>
            <person name="Kramer J."/>
            <person name="Fulton L."/>
            <person name="Mardis E."/>
            <person name="Dante M."/>
            <person name="Pepin K."/>
            <person name="Hillier L."/>
            <person name="Nelson J."/>
            <person name="Spieth J."/>
            <person name="Ryan E."/>
            <person name="Andrews S."/>
            <person name="Geisel C."/>
            <person name="Layman D."/>
            <person name="Du H."/>
            <person name="Ali J."/>
            <person name="Berghoff A."/>
            <person name="Jones K."/>
            <person name="Drone K."/>
            <person name="Cotton M."/>
            <person name="Joshu C."/>
            <person name="Antonoiu B."/>
            <person name="Zidanic M."/>
            <person name="Strong C."/>
            <person name="Sun H."/>
            <person name="Lamar B."/>
            <person name="Yordan C."/>
            <person name="Ma P."/>
            <person name="Zhong J."/>
            <person name="Preston R."/>
            <person name="Vil D."/>
            <person name="Shekher M."/>
            <person name="Matero A."/>
            <person name="Shah R."/>
            <person name="Swaby I.K."/>
            <person name="O'Shaughnessy A."/>
            <person name="Rodriguez M."/>
            <person name="Hoffmann J."/>
            <person name="Till S."/>
            <person name="Granat S."/>
            <person name="Shohdy N."/>
            <person name="Hasegawa A."/>
            <person name="Hameed A."/>
            <person name="Lodhi M."/>
            <person name="Johnson A."/>
            <person name="Chen E."/>
            <person name="Marra M."/>
            <person name="Martienssen R."/>
            <person name="McCombie W.R."/>
        </authorList>
    </citation>
    <scope>NUCLEOTIDE SEQUENCE [LARGE SCALE GENOMIC DNA]</scope>
    <source>
        <strain>cv. Columbia</strain>
    </source>
</reference>
<sequence length="302" mass="34385">MDSYNPFSQASGFMDLLHSQQESHNNETNQYEVGSSEIPVFGTQRCQESHEERYASRVAIARKKWAAKEDIVLISAWLNTSKDPVVGNEQKAPAFWKRIASYVAANPDLDGVPKRASAQCKQRWAKMNELVMKFVGCYATTTNQKASGQTENDVMLFANELFENDMKKKFSLDHAWRLLRHDQKWLISNAPKGKGIAKRRKVRVGTQAASSQPIDLEDDDVMRRPPGVKAAKAKAKKTPTVKGEEVNSVEHLTSLWDLKERDWDRKDKQSKNQMLESLLSRTEPLSECDLVLKKKLIEELFS</sequence>
<dbReference type="PIR" id="D85025">
    <property type="entry name" value="D85025"/>
</dbReference>
<dbReference type="EMBL" id="AC007138">
    <property type="protein sequence ID" value="AAD22660.1"/>
    <property type="molecule type" value="Genomic_DNA"/>
</dbReference>